<dbReference type="GO" id="GO:0016746">
    <property type="term" value="F:acyltransferase activity"/>
    <property type="evidence" value="ECO:0007669"/>
    <property type="project" value="InterPro"/>
</dbReference>
<evidence type="ECO:0000313" key="1">
    <source>
        <dbReference type="EMBL" id="MCY1009437.1"/>
    </source>
</evidence>
<dbReference type="EMBL" id="JAPNKE010000002">
    <property type="protein sequence ID" value="MCY1009437.1"/>
    <property type="molecule type" value="Genomic_DNA"/>
</dbReference>
<dbReference type="AlphaFoldDB" id="A0A9X3ESD6"/>
<dbReference type="Proteomes" id="UP001150924">
    <property type="component" value="Unassembled WGS sequence"/>
</dbReference>
<evidence type="ECO:0008006" key="3">
    <source>
        <dbReference type="Google" id="ProtNLM"/>
    </source>
</evidence>
<proteinExistence type="predicted"/>
<protein>
    <recommendedName>
        <fullName evidence="3">Beta-ketoacyl synthase N-terminal domain-containing protein</fullName>
    </recommendedName>
</protein>
<evidence type="ECO:0000313" key="2">
    <source>
        <dbReference type="Proteomes" id="UP001150924"/>
    </source>
</evidence>
<dbReference type="RefSeq" id="WP_267772102.1">
    <property type="nucleotide sequence ID" value="NZ_JAPNKE010000002.1"/>
</dbReference>
<sequence>MLAADSLCDDATLKKLGERDRVLGSRRDGLIPGEAAGALLLAHGPTPAGERPLARITACTLGQVGRGPERVQALADGLGDVFARLARQPLVADSRPRCVASGQTGEVFEARAFSYAALRQAPLMPEPLVHLRACDSFGDTGAAAPALALALALHRLRAHPGRALLYAGGEDGALGACVLDVAATDPGATS</sequence>
<organism evidence="1 2">
    <name type="scientific">Nannocystis pusilla</name>
    <dbReference type="NCBI Taxonomy" id="889268"/>
    <lineage>
        <taxon>Bacteria</taxon>
        <taxon>Pseudomonadati</taxon>
        <taxon>Myxococcota</taxon>
        <taxon>Polyangia</taxon>
        <taxon>Nannocystales</taxon>
        <taxon>Nannocystaceae</taxon>
        <taxon>Nannocystis</taxon>
    </lineage>
</organism>
<comment type="caution">
    <text evidence="1">The sequence shown here is derived from an EMBL/GenBank/DDBJ whole genome shotgun (WGS) entry which is preliminary data.</text>
</comment>
<name>A0A9X3ESD6_9BACT</name>
<gene>
    <name evidence="1" type="ORF">OV079_28515</name>
</gene>
<reference evidence="1" key="1">
    <citation type="submission" date="2022-11" db="EMBL/GenBank/DDBJ databases">
        <title>Minimal conservation of predation-associated metabolite biosynthetic gene clusters underscores biosynthetic potential of Myxococcota including descriptions for ten novel species: Archangium lansinium sp. nov., Myxococcus landrumus sp. nov., Nannocystis bai.</title>
        <authorList>
            <person name="Ahearne A."/>
            <person name="Stevens C."/>
            <person name="Phillips K."/>
        </authorList>
    </citation>
    <scope>NUCLEOTIDE SEQUENCE</scope>
    <source>
        <strain evidence="1">Na p29</strain>
    </source>
</reference>
<dbReference type="SUPFAM" id="SSF53901">
    <property type="entry name" value="Thiolase-like"/>
    <property type="match status" value="1"/>
</dbReference>
<accession>A0A9X3ESD6</accession>
<dbReference type="InterPro" id="IPR016039">
    <property type="entry name" value="Thiolase-like"/>
</dbReference>
<keyword evidence="2" id="KW-1185">Reference proteome</keyword>